<feature type="transmembrane region" description="Helical" evidence="7">
    <location>
        <begin position="21"/>
        <end position="39"/>
    </location>
</feature>
<dbReference type="Gene3D" id="1.10.3720.10">
    <property type="entry name" value="MetI-like"/>
    <property type="match status" value="1"/>
</dbReference>
<dbReference type="Pfam" id="PF19300">
    <property type="entry name" value="BPD_transp_1_N"/>
    <property type="match status" value="1"/>
</dbReference>
<dbReference type="InterPro" id="IPR035906">
    <property type="entry name" value="MetI-like_sf"/>
</dbReference>
<feature type="transmembrane region" description="Helical" evidence="7">
    <location>
        <begin position="198"/>
        <end position="216"/>
    </location>
</feature>
<dbReference type="InterPro" id="IPR045621">
    <property type="entry name" value="BPD_transp_1_N"/>
</dbReference>
<dbReference type="PANTHER" id="PTHR43163">
    <property type="entry name" value="DIPEPTIDE TRANSPORT SYSTEM PERMEASE PROTEIN DPPB-RELATED"/>
    <property type="match status" value="1"/>
</dbReference>
<name>A0A261SLC3_9BORD</name>
<evidence type="ECO:0000256" key="3">
    <source>
        <dbReference type="ARBA" id="ARBA00022475"/>
    </source>
</evidence>
<feature type="transmembrane region" description="Helical" evidence="7">
    <location>
        <begin position="110"/>
        <end position="130"/>
    </location>
</feature>
<feature type="transmembrane region" description="Helical" evidence="7">
    <location>
        <begin position="142"/>
        <end position="168"/>
    </location>
</feature>
<comment type="subcellular location">
    <subcellularLocation>
        <location evidence="1 7">Cell membrane</location>
        <topology evidence="1 7">Multi-pass membrane protein</topology>
    </subcellularLocation>
</comment>
<reference evidence="10" key="1">
    <citation type="submission" date="2017-05" db="EMBL/GenBank/DDBJ databases">
        <title>Complete and WGS of Bordetella genogroups.</title>
        <authorList>
            <person name="Spilker T."/>
            <person name="Lipuma J."/>
        </authorList>
    </citation>
    <scope>NUCLEOTIDE SEQUENCE [LARGE SCALE GENOMIC DNA]</scope>
    <source>
        <strain evidence="10">AU16122</strain>
    </source>
</reference>
<dbReference type="PANTHER" id="PTHR43163:SF9">
    <property type="entry name" value="ABC TRANSPORTER PERMEASE PROTEIN"/>
    <property type="match status" value="1"/>
</dbReference>
<evidence type="ECO:0000259" key="8">
    <source>
        <dbReference type="PROSITE" id="PS50928"/>
    </source>
</evidence>
<organism evidence="9 10">
    <name type="scientific">Bordetella genomosp. 10</name>
    <dbReference type="NCBI Taxonomy" id="1416804"/>
    <lineage>
        <taxon>Bacteria</taxon>
        <taxon>Pseudomonadati</taxon>
        <taxon>Pseudomonadota</taxon>
        <taxon>Betaproteobacteria</taxon>
        <taxon>Burkholderiales</taxon>
        <taxon>Alcaligenaceae</taxon>
        <taxon>Bordetella</taxon>
    </lineage>
</organism>
<evidence type="ECO:0000256" key="7">
    <source>
        <dbReference type="RuleBase" id="RU363032"/>
    </source>
</evidence>
<evidence type="ECO:0000313" key="9">
    <source>
        <dbReference type="EMBL" id="OZI37831.1"/>
    </source>
</evidence>
<feature type="domain" description="ABC transmembrane type-1" evidence="8">
    <location>
        <begin position="106"/>
        <end position="321"/>
    </location>
</feature>
<evidence type="ECO:0000256" key="5">
    <source>
        <dbReference type="ARBA" id="ARBA00022989"/>
    </source>
</evidence>
<keyword evidence="6 7" id="KW-0472">Membrane</keyword>
<keyword evidence="2 7" id="KW-0813">Transport</keyword>
<dbReference type="RefSeq" id="WP_094851931.1">
    <property type="nucleotide sequence ID" value="NZ_NEVM01000001.1"/>
</dbReference>
<gene>
    <name evidence="9" type="ORF">CAL29_05500</name>
</gene>
<dbReference type="PROSITE" id="PS50928">
    <property type="entry name" value="ABC_TM1"/>
    <property type="match status" value="1"/>
</dbReference>
<protein>
    <submittedName>
        <fullName evidence="9">ABC transporter permease</fullName>
    </submittedName>
</protein>
<evidence type="ECO:0000256" key="6">
    <source>
        <dbReference type="ARBA" id="ARBA00023136"/>
    </source>
</evidence>
<evidence type="ECO:0000256" key="2">
    <source>
        <dbReference type="ARBA" id="ARBA00022448"/>
    </source>
</evidence>
<dbReference type="GO" id="GO:0005886">
    <property type="term" value="C:plasma membrane"/>
    <property type="evidence" value="ECO:0007669"/>
    <property type="project" value="UniProtKB-SubCell"/>
</dbReference>
<keyword evidence="10" id="KW-1185">Reference proteome</keyword>
<dbReference type="GO" id="GO:0055085">
    <property type="term" value="P:transmembrane transport"/>
    <property type="evidence" value="ECO:0007669"/>
    <property type="project" value="InterPro"/>
</dbReference>
<keyword evidence="5 7" id="KW-1133">Transmembrane helix</keyword>
<evidence type="ECO:0000256" key="1">
    <source>
        <dbReference type="ARBA" id="ARBA00004651"/>
    </source>
</evidence>
<comment type="caution">
    <text evidence="9">The sequence shown here is derived from an EMBL/GenBank/DDBJ whole genome shotgun (WGS) entry which is preliminary data.</text>
</comment>
<dbReference type="InterPro" id="IPR000515">
    <property type="entry name" value="MetI-like"/>
</dbReference>
<dbReference type="EMBL" id="NEVM01000001">
    <property type="protein sequence ID" value="OZI37831.1"/>
    <property type="molecule type" value="Genomic_DNA"/>
</dbReference>
<dbReference type="SUPFAM" id="SSF161098">
    <property type="entry name" value="MetI-like"/>
    <property type="match status" value="1"/>
</dbReference>
<evidence type="ECO:0000256" key="4">
    <source>
        <dbReference type="ARBA" id="ARBA00022692"/>
    </source>
</evidence>
<evidence type="ECO:0000313" key="10">
    <source>
        <dbReference type="Proteomes" id="UP000216020"/>
    </source>
</evidence>
<dbReference type="Pfam" id="PF00528">
    <property type="entry name" value="BPD_transp_1"/>
    <property type="match status" value="1"/>
</dbReference>
<keyword evidence="4 7" id="KW-0812">Transmembrane</keyword>
<keyword evidence="3" id="KW-1003">Cell membrane</keyword>
<accession>A0A261SLC3</accession>
<feature type="transmembrane region" description="Helical" evidence="7">
    <location>
        <begin position="252"/>
        <end position="278"/>
    </location>
</feature>
<dbReference type="OrthoDB" id="9803623at2"/>
<comment type="similarity">
    <text evidence="7">Belongs to the binding-protein-dependent transport system permease family.</text>
</comment>
<dbReference type="AlphaFoldDB" id="A0A261SLC3"/>
<proteinExistence type="inferred from homology"/>
<sequence length="331" mass="35771">MSKRGGGARVWRALKRNAWQAVPTVIGVVILNFLLMQLVPGDAADVIAAESGSATAETMAQLRTHFGLNLPMLQRLWEYLLNLAHLNLGVSPRQNVPVLSLILDRLGNTLLLMGTALGVAVLAGVLLGVLMSVKAGKWQDRILSMLALLLYSTPGFWLGLMVIVLFAVKLGWLPTGGDVTIGAGLSGWSLLVDRVRHLVLPALTTAGFFIAIFARLTRASMLEVNRQDFVRTAESKGLGPVAITFRHVLRNALIPVTTVAGMHFGALLGGATVIETVFSWPGMGRLAMDSVLARDYSVLLGILFMASLLVIVTNMLVDLLHAWLDPRIEIR</sequence>
<dbReference type="CDD" id="cd06261">
    <property type="entry name" value="TM_PBP2"/>
    <property type="match status" value="1"/>
</dbReference>
<dbReference type="Proteomes" id="UP000216020">
    <property type="component" value="Unassembled WGS sequence"/>
</dbReference>
<feature type="transmembrane region" description="Helical" evidence="7">
    <location>
        <begin position="298"/>
        <end position="324"/>
    </location>
</feature>